<reference evidence="2 3" key="1">
    <citation type="journal article" date="2015" name="Genome Announc.">
        <title>Draft Genome of the Euendolithic (true boring) Cyanobacterium Mastigocoleus testarum strain BC008.</title>
        <authorList>
            <person name="Guida B.S."/>
            <person name="Garcia-Pichel F."/>
        </authorList>
    </citation>
    <scope>NUCLEOTIDE SEQUENCE [LARGE SCALE GENOMIC DNA]</scope>
    <source>
        <strain evidence="2 3">BC008</strain>
    </source>
</reference>
<evidence type="ECO:0000313" key="2">
    <source>
        <dbReference type="EMBL" id="KST66754.1"/>
    </source>
</evidence>
<sequence length="568" mass="63855">MNLPLIFDVTLGLIFIYLSLSLLAAEIQEMIATVFQWRAQHLRKSIEILLGGDARTSEEAKVIYLANKIYSNPLIQSLNQEAKGFMATLPRRLTWLFASLYRLFKKPRAGMGQNETFFGEKQRSAPSYIPSGSFASSLLDTLHLPELVQNLVESRLELFTKERLTEIKQVLDKLSQENSFDEEFQVFLNNANREFIQLEADFERAVLNFEEKKATLNGTISYLGTSVERYIDNLQLNLGEGELSKIAIFRLKSLHKDMFSDFDRTILLAGLKPNINEVIKLVDTSTDIYQEAAKVLKRKDNATHQKIERFIQNLPPSLSDNLTALARGVRTKVIDTEEGIVSLRRHLEGSFDKSMDRASGVYKRNAKGVAVLIGLLLALGANADTFHMVSRLSKDSILRQTVTQNASNVLNQNNSGTGITVQQMQANLRNIKESTDSALTDISLPVGWTETNLRRQLDWGSEAETEANSQAGVKTLMSYQGAQGGQNNNSDGLPLFQKIISWTFSGPNLFPQRILRWGFIFVGWIVSGIAISMGAPFWFDMINRLVNVRNTGKVPTPPPSRNIDSEYY</sequence>
<evidence type="ECO:0000313" key="3">
    <source>
        <dbReference type="Proteomes" id="UP000053372"/>
    </source>
</evidence>
<protein>
    <submittedName>
        <fullName evidence="2">Uncharacterized protein</fullName>
    </submittedName>
</protein>
<keyword evidence="1" id="KW-0812">Transmembrane</keyword>
<dbReference type="Proteomes" id="UP000053372">
    <property type="component" value="Unassembled WGS sequence"/>
</dbReference>
<keyword evidence="1" id="KW-0472">Membrane</keyword>
<gene>
    <name evidence="2" type="ORF">BC008_26565</name>
</gene>
<feature type="transmembrane region" description="Helical" evidence="1">
    <location>
        <begin position="517"/>
        <end position="539"/>
    </location>
</feature>
<organism evidence="2 3">
    <name type="scientific">Mastigocoleus testarum BC008</name>
    <dbReference type="NCBI Taxonomy" id="371196"/>
    <lineage>
        <taxon>Bacteria</taxon>
        <taxon>Bacillati</taxon>
        <taxon>Cyanobacteriota</taxon>
        <taxon>Cyanophyceae</taxon>
        <taxon>Nostocales</taxon>
        <taxon>Hapalosiphonaceae</taxon>
        <taxon>Mastigocoleus</taxon>
    </lineage>
</organism>
<proteinExistence type="predicted"/>
<dbReference type="AlphaFoldDB" id="A0A0V7ZQS6"/>
<keyword evidence="1" id="KW-1133">Transmembrane helix</keyword>
<keyword evidence="3" id="KW-1185">Reference proteome</keyword>
<dbReference type="RefSeq" id="WP_027843925.1">
    <property type="nucleotide sequence ID" value="NZ_LMTZ01000094.1"/>
</dbReference>
<dbReference type="OrthoDB" id="6286374at2"/>
<comment type="caution">
    <text evidence="2">The sequence shown here is derived from an EMBL/GenBank/DDBJ whole genome shotgun (WGS) entry which is preliminary data.</text>
</comment>
<dbReference type="EMBL" id="LMTZ01000094">
    <property type="protein sequence ID" value="KST66754.1"/>
    <property type="molecule type" value="Genomic_DNA"/>
</dbReference>
<name>A0A0V7ZQS6_9CYAN</name>
<evidence type="ECO:0000256" key="1">
    <source>
        <dbReference type="SAM" id="Phobius"/>
    </source>
</evidence>
<accession>A0A0V7ZQS6</accession>